<dbReference type="Gene3D" id="3.30.70.1280">
    <property type="entry name" value="SP0830-like domains"/>
    <property type="match status" value="1"/>
</dbReference>
<dbReference type="PANTHER" id="PTHR36439:SF1">
    <property type="entry name" value="DUF1697 DOMAIN-CONTAINING PROTEIN"/>
    <property type="match status" value="1"/>
</dbReference>
<name>A0ABS3HSQ5_9ENTE</name>
<gene>
    <name evidence="1" type="ORF">DOK76_06330</name>
</gene>
<dbReference type="InterPro" id="IPR012545">
    <property type="entry name" value="DUF1697"/>
</dbReference>
<dbReference type="Gene3D" id="3.30.70.1260">
    <property type="entry name" value="bacterial protein sp0830 like"/>
    <property type="match status" value="1"/>
</dbReference>
<dbReference type="Proteomes" id="UP000664857">
    <property type="component" value="Unassembled WGS sequence"/>
</dbReference>
<proteinExistence type="predicted"/>
<dbReference type="RefSeq" id="WP_206965907.1">
    <property type="nucleotide sequence ID" value="NZ_JAFLVX010000016.1"/>
</dbReference>
<dbReference type="EMBL" id="JAFLVX010000016">
    <property type="protein sequence ID" value="MBO0476681.1"/>
    <property type="molecule type" value="Genomic_DNA"/>
</dbReference>
<dbReference type="Pfam" id="PF08002">
    <property type="entry name" value="DUF1697"/>
    <property type="match status" value="1"/>
</dbReference>
<keyword evidence="2" id="KW-1185">Reference proteome</keyword>
<organism evidence="1 2">
    <name type="scientific">Candidatus Vagococcus giribetii</name>
    <dbReference type="NCBI Taxonomy" id="2230876"/>
    <lineage>
        <taxon>Bacteria</taxon>
        <taxon>Bacillati</taxon>
        <taxon>Bacillota</taxon>
        <taxon>Bacilli</taxon>
        <taxon>Lactobacillales</taxon>
        <taxon>Enterococcaceae</taxon>
        <taxon>Vagococcus</taxon>
    </lineage>
</organism>
<evidence type="ECO:0000313" key="2">
    <source>
        <dbReference type="Proteomes" id="UP000664857"/>
    </source>
</evidence>
<dbReference type="PANTHER" id="PTHR36439">
    <property type="entry name" value="BLL4334 PROTEIN"/>
    <property type="match status" value="1"/>
</dbReference>
<sequence>MEIRVGFFRGLNVGGKNKLSMTDLKQIFLDLDFADVQTQGNTGIILYCQKDSKNKLTDNQIATEVFNQTAVATQYISMSFDELSFLMEHLPDWWNENTDWRHNVILLLENYPSNNIMTNLPSLDSSIEKVAVVNNTILWSSAFSDRSLYYKSQYRQLIKHEAYPLMTIRNANSLSKLYNQASLLYNEKKSSSTL</sequence>
<dbReference type="SUPFAM" id="SSF160379">
    <property type="entry name" value="SP0830-like"/>
    <property type="match status" value="1"/>
</dbReference>
<accession>A0ABS3HSQ5</accession>
<comment type="caution">
    <text evidence="1">The sequence shown here is derived from an EMBL/GenBank/DDBJ whole genome shotgun (WGS) entry which is preliminary data.</text>
</comment>
<reference evidence="1 2" key="1">
    <citation type="submission" date="2021-03" db="EMBL/GenBank/DDBJ databases">
        <title>Enterococcal diversity collection.</title>
        <authorList>
            <person name="Gilmore M.S."/>
            <person name="Schwartzman J."/>
            <person name="Van Tyne D."/>
            <person name="Martin M."/>
            <person name="Earl A.M."/>
            <person name="Manson A.L."/>
            <person name="Straub T."/>
            <person name="Salamzade R."/>
            <person name="Saavedra J."/>
            <person name="Lebreton F."/>
            <person name="Prichula J."/>
            <person name="Schaufler K."/>
            <person name="Gaca A."/>
            <person name="Sgardioli B."/>
            <person name="Wagenaar J."/>
            <person name="Strong T."/>
        </authorList>
    </citation>
    <scope>NUCLEOTIDE SEQUENCE [LARGE SCALE GENOMIC DNA]</scope>
    <source>
        <strain evidence="1 2">DIV0080</strain>
    </source>
</reference>
<evidence type="ECO:0000313" key="1">
    <source>
        <dbReference type="EMBL" id="MBO0476681.1"/>
    </source>
</evidence>
<protein>
    <submittedName>
        <fullName evidence="1">DUF1697 domain-containing protein</fullName>
    </submittedName>
</protein>